<reference evidence="2" key="1">
    <citation type="submission" date="2009-10" db="EMBL/GenBank/DDBJ databases">
        <title>Diversity of trophic interactions inside an arsenic-rich microbial ecosystem.</title>
        <authorList>
            <person name="Bertin P.N."/>
            <person name="Heinrich-Salmeron A."/>
            <person name="Pelletier E."/>
            <person name="Goulhen-Chollet F."/>
            <person name="Arsene-Ploetze F."/>
            <person name="Gallien S."/>
            <person name="Calteau A."/>
            <person name="Vallenet D."/>
            <person name="Casiot C."/>
            <person name="Chane-Woon-Ming B."/>
            <person name="Giloteaux L."/>
            <person name="Barakat M."/>
            <person name="Bonnefoy V."/>
            <person name="Bruneel O."/>
            <person name="Chandler M."/>
            <person name="Cleiss J."/>
            <person name="Duran R."/>
            <person name="Elbaz-Poulichet F."/>
            <person name="Fonknechten N."/>
            <person name="Lauga B."/>
            <person name="Mornico D."/>
            <person name="Ortet P."/>
            <person name="Schaeffer C."/>
            <person name="Siguier P."/>
            <person name="Alexander Thil Smith A."/>
            <person name="Van Dorsselaer A."/>
            <person name="Weissenbach J."/>
            <person name="Medigue C."/>
            <person name="Le Paslier D."/>
        </authorList>
    </citation>
    <scope>NUCLEOTIDE SEQUENCE</scope>
</reference>
<name>E6PRU3_9ZZZZ</name>
<dbReference type="AlphaFoldDB" id="E6PRU3"/>
<organism evidence="2">
    <name type="scientific">mine drainage metagenome</name>
    <dbReference type="NCBI Taxonomy" id="410659"/>
    <lineage>
        <taxon>unclassified sequences</taxon>
        <taxon>metagenomes</taxon>
        <taxon>ecological metagenomes</taxon>
    </lineage>
</organism>
<evidence type="ECO:0000313" key="2">
    <source>
        <dbReference type="EMBL" id="CBH97649.1"/>
    </source>
</evidence>
<feature type="region of interest" description="Disordered" evidence="1">
    <location>
        <begin position="134"/>
        <end position="159"/>
    </location>
</feature>
<comment type="caution">
    <text evidence="2">The sequence shown here is derived from an EMBL/GenBank/DDBJ whole genome shotgun (WGS) entry which is preliminary data.</text>
</comment>
<proteinExistence type="predicted"/>
<dbReference type="EMBL" id="CABM01000045">
    <property type="protein sequence ID" value="CBH97649.1"/>
    <property type="molecule type" value="Genomic_DNA"/>
</dbReference>
<accession>E6PRU3</accession>
<sequence>MCKRRLLLAAAAFIPAVALAAQPLVVHFDGQPIPMHETVQVEHTQAGPVQVKTWTWQSPQGNARIVIQRSDGGAMPAWAMQQMQAMQSQMASLQNTVAQWSAPLFVTPPNLPVLLPQPLWNLAPVLPVTVIDVQPQTDTPKPGPQMPAPSRAHKPRLKV</sequence>
<protein>
    <submittedName>
        <fullName evidence="2">Uncharacterized protein</fullName>
    </submittedName>
</protein>
<evidence type="ECO:0000256" key="1">
    <source>
        <dbReference type="SAM" id="MobiDB-lite"/>
    </source>
</evidence>
<gene>
    <name evidence="2" type="ORF">CARN2_3123</name>
</gene>